<dbReference type="Proteomes" id="UP000028013">
    <property type="component" value="Unassembled WGS sequence"/>
</dbReference>
<sequence>MRLAYTHLVDELKSLLVTNREKFDYIYQSLISSRPEDNSEDEQKIRKAFYDVIRPFLNEYAYTSEGTYVPFEQVCEEEKETNVLLKDIGITDLHWIDNESRKKYSFHFDKKVRVLRFAEMLQMADMEKLSAWIKCMSKEEYRLFHTNCLDCISDIETIQLFRSNENNLYSWGELKSDINVYYMAQTTQPIFVGQEYIVEPMCEEYDEDDYSNLFGKIKANLAELRETSMGRDAVCQTLCMIAENESDYEDEIINEITVLQNWRSDYLPFSELFEERLDGTILFDNFRIKGSIPECIKQRDWLIDKQGDNTALWNWIVNHFDDIKQEDGWGDNTDAYLRDIQNAYKAGGTSVAGSLLRLYLDKDGKPTDESCKNVENFDKLSEAEYEKLQASYSDYNFVPYKYEKVLSSAPFMMNTLYVYDLIDPNQFIDFDTLAILSKISSDGFLLKYRVIGNDNSFRVQALNGGKNYTNDLDTDLRNALLEIGFYYIPQKVQTLIPSDTNAFNITRDDFANSVVDKISDKNLIFPLIRNCNSAVVEHYINSLSIISIDHKITDSDIRWQIIKFAVSRDTEENEFRKIIFNCIRHNNEGLPETIKDSVFIAYDHEYSLYALNGDYQEENEHIDSFLDCLPSDNDTEWFKEQFYGDKKENVSCKEIYDEIKDKHLTIEQL</sequence>
<dbReference type="EMBL" id="JNHN01000119">
    <property type="protein sequence ID" value="KDS55053.1"/>
    <property type="molecule type" value="Genomic_DNA"/>
</dbReference>
<accession>A0A078S3Y3</accession>
<feature type="non-terminal residue" evidence="1">
    <location>
        <position position="669"/>
    </location>
</feature>
<evidence type="ECO:0000313" key="2">
    <source>
        <dbReference type="Proteomes" id="UP000028013"/>
    </source>
</evidence>
<evidence type="ECO:0000313" key="1">
    <source>
        <dbReference type="EMBL" id="KDS55053.1"/>
    </source>
</evidence>
<organism evidence="1 2">
    <name type="scientific">Bacteroides uniformis str. 3978 T3 ii</name>
    <dbReference type="NCBI Taxonomy" id="1339349"/>
    <lineage>
        <taxon>Bacteria</taxon>
        <taxon>Pseudomonadati</taxon>
        <taxon>Bacteroidota</taxon>
        <taxon>Bacteroidia</taxon>
        <taxon>Bacteroidales</taxon>
        <taxon>Bacteroidaceae</taxon>
        <taxon>Bacteroides</taxon>
    </lineage>
</organism>
<gene>
    <name evidence="1" type="ORF">M094_4249</name>
</gene>
<name>A0A078S3Y3_BACUN</name>
<dbReference type="AlphaFoldDB" id="A0A078S3Y3"/>
<reference evidence="1 2" key="1">
    <citation type="submission" date="2014-04" db="EMBL/GenBank/DDBJ databases">
        <authorList>
            <person name="Sears C."/>
            <person name="Carroll K."/>
            <person name="Sack B.R."/>
            <person name="Qadri F."/>
            <person name="Myers L.L."/>
            <person name="Chung G.-T."/>
            <person name="Escheverria P."/>
            <person name="Fraser C.M."/>
            <person name="Sadzewicz L."/>
            <person name="Shefchek K.A."/>
            <person name="Tallon L."/>
            <person name="Das S.P."/>
            <person name="Daugherty S."/>
            <person name="Mongodin E.F."/>
        </authorList>
    </citation>
    <scope>NUCLEOTIDE SEQUENCE [LARGE SCALE GENOMIC DNA]</scope>
    <source>
        <strain evidence="1 2">3978 T3 ii</strain>
    </source>
</reference>
<comment type="caution">
    <text evidence="1">The sequence shown here is derived from an EMBL/GenBank/DDBJ whole genome shotgun (WGS) entry which is preliminary data.</text>
</comment>
<protein>
    <submittedName>
        <fullName evidence="1">Uncharacterized protein</fullName>
    </submittedName>
</protein>
<proteinExistence type="predicted"/>